<evidence type="ECO:0000256" key="6">
    <source>
        <dbReference type="ARBA" id="ARBA00023002"/>
    </source>
</evidence>
<evidence type="ECO:0000256" key="2">
    <source>
        <dbReference type="ARBA" id="ARBA00022630"/>
    </source>
</evidence>
<keyword evidence="11" id="KW-1185">Reference proteome</keyword>
<dbReference type="Gene3D" id="2.102.10.10">
    <property type="entry name" value="Rieske [2Fe-2S] iron-sulphur domain"/>
    <property type="match status" value="1"/>
</dbReference>
<organism evidence="10 11">
    <name type="scientific">Paraburkholderia edwinii</name>
    <dbReference type="NCBI Taxonomy" id="2861782"/>
    <lineage>
        <taxon>Bacteria</taxon>
        <taxon>Pseudomonadati</taxon>
        <taxon>Pseudomonadota</taxon>
        <taxon>Betaproteobacteria</taxon>
        <taxon>Burkholderiales</taxon>
        <taxon>Burkholderiaceae</taxon>
        <taxon>Paraburkholderia</taxon>
    </lineage>
</organism>
<feature type="domain" description="Rieske" evidence="9">
    <location>
        <begin position="7"/>
        <end position="102"/>
    </location>
</feature>
<sequence>MSTQSMQKVAALADLDEARPRRVKIGETPIVLIRAGDAVHAYGANCPHAGAPLEEGAVCHGRLICPWHKATFDIASGAIVEPPALLPLTRYPVMIDGGDVLVSSEAEADPATDLAAGAGAETPASVQRSSATKQANATQAATPRVFAIIGAGAAGAAACAALREFGYRERVVLIDDDAHAPYDRTVLSKFVPSGDMKIDDVPPLLPDGFFEQHKIERLHAHATRLDAKRREIEFDGRPMLRYDAALVATGGTPKMPPLRGSEDPALNERLLLLRNRADAARLAELAAQAKHAVVLGGGFIGLEVAASLRKRKLRVTVVSPDSVPFEKQFGAELGRIFMKLHEENGTEFRMRTQIESVEPGEPLRVRLSGGDTLDCDFMMVGTGVAPATHFVTGVAHNDDGGLNVDASMRVADSLYAAGDVAAFPYGDNRRVRIEHWRVAQQHARAAARAMAGGGDPEPLVPFFWTYHFDQNFNYLGHPQSWDEMVMTGTPDKYEFIALLCKHGFVAGALGCGRDTELAKLAEAMREPLHCEDAKKLIGASGG</sequence>
<keyword evidence="8" id="KW-0411">Iron-sulfur</keyword>
<keyword evidence="2" id="KW-0285">Flavoprotein</keyword>
<proteinExistence type="predicted"/>
<name>A0ABX8UF37_9BURK</name>
<dbReference type="InterPro" id="IPR023753">
    <property type="entry name" value="FAD/NAD-binding_dom"/>
</dbReference>
<evidence type="ECO:0000256" key="8">
    <source>
        <dbReference type="ARBA" id="ARBA00023014"/>
    </source>
</evidence>
<evidence type="ECO:0000256" key="4">
    <source>
        <dbReference type="ARBA" id="ARBA00022723"/>
    </source>
</evidence>
<dbReference type="InterPro" id="IPR036922">
    <property type="entry name" value="Rieske_2Fe-2S_sf"/>
</dbReference>
<keyword evidence="4" id="KW-0479">Metal-binding</keyword>
<dbReference type="SUPFAM" id="SSF55424">
    <property type="entry name" value="FAD/NAD-linked reductases, dimerisation (C-terminal) domain"/>
    <property type="match status" value="1"/>
</dbReference>
<dbReference type="Proteomes" id="UP000826462">
    <property type="component" value="Chromosome 1"/>
</dbReference>
<dbReference type="InterPro" id="IPR050446">
    <property type="entry name" value="FAD-oxidoreductase/Apoptosis"/>
</dbReference>
<dbReference type="PROSITE" id="PS51296">
    <property type="entry name" value="RIESKE"/>
    <property type="match status" value="1"/>
</dbReference>
<dbReference type="Gene3D" id="3.50.50.60">
    <property type="entry name" value="FAD/NAD(P)-binding domain"/>
    <property type="match status" value="2"/>
</dbReference>
<evidence type="ECO:0000256" key="3">
    <source>
        <dbReference type="ARBA" id="ARBA00022714"/>
    </source>
</evidence>
<dbReference type="PRINTS" id="PR00368">
    <property type="entry name" value="FADPNR"/>
</dbReference>
<dbReference type="Pfam" id="PF00355">
    <property type="entry name" value="Rieske"/>
    <property type="match status" value="1"/>
</dbReference>
<evidence type="ECO:0000313" key="11">
    <source>
        <dbReference type="Proteomes" id="UP000826462"/>
    </source>
</evidence>
<gene>
    <name evidence="10" type="ORF">KZJ38_12740</name>
</gene>
<dbReference type="SUPFAM" id="SSF51905">
    <property type="entry name" value="FAD/NAD(P)-binding domain"/>
    <property type="match status" value="1"/>
</dbReference>
<dbReference type="SUPFAM" id="SSF50022">
    <property type="entry name" value="ISP domain"/>
    <property type="match status" value="1"/>
</dbReference>
<dbReference type="EMBL" id="CP080095">
    <property type="protein sequence ID" value="QYD67248.1"/>
    <property type="molecule type" value="Genomic_DNA"/>
</dbReference>
<dbReference type="Gene3D" id="3.30.390.30">
    <property type="match status" value="1"/>
</dbReference>
<keyword evidence="6" id="KW-0560">Oxidoreductase</keyword>
<evidence type="ECO:0000256" key="1">
    <source>
        <dbReference type="ARBA" id="ARBA00001974"/>
    </source>
</evidence>
<dbReference type="RefSeq" id="WP_219796242.1">
    <property type="nucleotide sequence ID" value="NZ_CP080095.1"/>
</dbReference>
<protein>
    <submittedName>
        <fullName evidence="10">FAD-dependent oxidoreductase</fullName>
    </submittedName>
</protein>
<dbReference type="CDD" id="cd03478">
    <property type="entry name" value="Rieske_AIFL_N"/>
    <property type="match status" value="1"/>
</dbReference>
<reference evidence="10 11" key="1">
    <citation type="submission" date="2021-07" db="EMBL/GenBank/DDBJ databases">
        <title>Paraburkholderia edwinii protects Aspergillus sp. from phenazines by acting as a toxin sponge.</title>
        <authorList>
            <person name="Dahlstrom K.M."/>
            <person name="Newman D.K."/>
        </authorList>
    </citation>
    <scope>NUCLEOTIDE SEQUENCE [LARGE SCALE GENOMIC DNA]</scope>
    <source>
        <strain evidence="10 11">Pe01</strain>
    </source>
</reference>
<dbReference type="PRINTS" id="PR00411">
    <property type="entry name" value="PNDRDTASEI"/>
</dbReference>
<dbReference type="PANTHER" id="PTHR43557:SF2">
    <property type="entry name" value="RIESKE DOMAIN-CONTAINING PROTEIN-RELATED"/>
    <property type="match status" value="1"/>
</dbReference>
<dbReference type="Pfam" id="PF14759">
    <property type="entry name" value="Reductase_C"/>
    <property type="match status" value="1"/>
</dbReference>
<evidence type="ECO:0000313" key="10">
    <source>
        <dbReference type="EMBL" id="QYD67248.1"/>
    </source>
</evidence>
<dbReference type="Pfam" id="PF07992">
    <property type="entry name" value="Pyr_redox_2"/>
    <property type="match status" value="1"/>
</dbReference>
<keyword evidence="5" id="KW-0274">FAD</keyword>
<evidence type="ECO:0000256" key="5">
    <source>
        <dbReference type="ARBA" id="ARBA00022827"/>
    </source>
</evidence>
<dbReference type="InterPro" id="IPR016156">
    <property type="entry name" value="FAD/NAD-linked_Rdtase_dimer_sf"/>
</dbReference>
<keyword evidence="3" id="KW-0001">2Fe-2S</keyword>
<dbReference type="PANTHER" id="PTHR43557">
    <property type="entry name" value="APOPTOSIS-INDUCING FACTOR 1"/>
    <property type="match status" value="1"/>
</dbReference>
<dbReference type="InterPro" id="IPR028202">
    <property type="entry name" value="Reductase_C"/>
</dbReference>
<dbReference type="InterPro" id="IPR017941">
    <property type="entry name" value="Rieske_2Fe-2S"/>
</dbReference>
<evidence type="ECO:0000256" key="7">
    <source>
        <dbReference type="ARBA" id="ARBA00023004"/>
    </source>
</evidence>
<comment type="cofactor">
    <cofactor evidence="1">
        <name>FAD</name>
        <dbReference type="ChEBI" id="CHEBI:57692"/>
    </cofactor>
</comment>
<evidence type="ECO:0000259" key="9">
    <source>
        <dbReference type="PROSITE" id="PS51296"/>
    </source>
</evidence>
<keyword evidence="7" id="KW-0408">Iron</keyword>
<accession>A0ABX8UF37</accession>
<dbReference type="InterPro" id="IPR036188">
    <property type="entry name" value="FAD/NAD-bd_sf"/>
</dbReference>